<feature type="region of interest" description="Disordered" evidence="1">
    <location>
        <begin position="1"/>
        <end position="20"/>
    </location>
</feature>
<comment type="caution">
    <text evidence="2">The sequence shown here is derived from an EMBL/GenBank/DDBJ whole genome shotgun (WGS) entry which is preliminary data.</text>
</comment>
<proteinExistence type="predicted"/>
<sequence>MEGITRDLERAQLSSQARPTKSSGAVKLVHTLLFKYPDADLLEDGVQPYLAPPTSADIRRAPSEVACHAERLGTQFFAFLFLRPHSPFNIYYPQQGEGKQLRERIELLRGRPGRSQLNMVSYLREEYGGSHVWHRFLLTNLEDDHALDLQFDLSAAQYRHIVMNRDAEQEEWVDILADLVSRASDRAFFEVRKNLMSTHSFVAMQEAAEWNDVWERSLPKPIIELFLSRLQQVTEADAERLFGAADGRMDLQLPCGHQIGIRKIEIAGLIDHAMLTKKQRVEEVDSYKARNASWVCRDNGLTANGEVVKFKPGQLIEALESALNSFDAPATITPVPLNPVHWSETRAVMAHLETIIGNSDDVLESRPADLLFQLIDTAKQATRVDPDERGLKLSETVVPPEYSSFERLWFTRAVSFLAQRLELEETTEDWDELEEQMELSKTMLEFELMTVD</sequence>
<dbReference type="Proteomes" id="UP001337655">
    <property type="component" value="Unassembled WGS sequence"/>
</dbReference>
<gene>
    <name evidence="2" type="ORF">LTR77_005795</name>
</gene>
<protein>
    <submittedName>
        <fullName evidence="2">Uncharacterized protein</fullName>
    </submittedName>
</protein>
<reference evidence="2 3" key="1">
    <citation type="submission" date="2023-08" db="EMBL/GenBank/DDBJ databases">
        <title>Black Yeasts Isolated from many extreme environments.</title>
        <authorList>
            <person name="Coleine C."/>
            <person name="Stajich J.E."/>
            <person name="Selbmann L."/>
        </authorList>
    </citation>
    <scope>NUCLEOTIDE SEQUENCE [LARGE SCALE GENOMIC DNA]</scope>
    <source>
        <strain evidence="2 3">CCFEE 5935</strain>
    </source>
</reference>
<dbReference type="EMBL" id="JAVRRT010000008">
    <property type="protein sequence ID" value="KAK5169817.1"/>
    <property type="molecule type" value="Genomic_DNA"/>
</dbReference>
<dbReference type="AlphaFoldDB" id="A0AAV9PDJ6"/>
<dbReference type="RefSeq" id="XP_064659163.1">
    <property type="nucleotide sequence ID" value="XM_064803038.1"/>
</dbReference>
<keyword evidence="3" id="KW-1185">Reference proteome</keyword>
<dbReference type="GeneID" id="89927136"/>
<evidence type="ECO:0000313" key="3">
    <source>
        <dbReference type="Proteomes" id="UP001337655"/>
    </source>
</evidence>
<evidence type="ECO:0000313" key="2">
    <source>
        <dbReference type="EMBL" id="KAK5169817.1"/>
    </source>
</evidence>
<accession>A0AAV9PDJ6</accession>
<evidence type="ECO:0000256" key="1">
    <source>
        <dbReference type="SAM" id="MobiDB-lite"/>
    </source>
</evidence>
<name>A0AAV9PDJ6_9PEZI</name>
<organism evidence="2 3">
    <name type="scientific">Saxophila tyrrhenica</name>
    <dbReference type="NCBI Taxonomy" id="1690608"/>
    <lineage>
        <taxon>Eukaryota</taxon>
        <taxon>Fungi</taxon>
        <taxon>Dikarya</taxon>
        <taxon>Ascomycota</taxon>
        <taxon>Pezizomycotina</taxon>
        <taxon>Dothideomycetes</taxon>
        <taxon>Dothideomycetidae</taxon>
        <taxon>Mycosphaerellales</taxon>
        <taxon>Extremaceae</taxon>
        <taxon>Saxophila</taxon>
    </lineage>
</organism>
<feature type="compositionally biased region" description="Basic and acidic residues" evidence="1">
    <location>
        <begin position="1"/>
        <end position="10"/>
    </location>
</feature>